<keyword evidence="1" id="KW-0812">Transmembrane</keyword>
<proteinExistence type="predicted"/>
<dbReference type="Proteomes" id="UP000177061">
    <property type="component" value="Unassembled WGS sequence"/>
</dbReference>
<comment type="caution">
    <text evidence="2">The sequence shown here is derived from an EMBL/GenBank/DDBJ whole genome shotgun (WGS) entry which is preliminary data.</text>
</comment>
<keyword evidence="1" id="KW-1133">Transmembrane helix</keyword>
<gene>
    <name evidence="2" type="ORF">A3J64_03045</name>
</gene>
<evidence type="ECO:0000256" key="1">
    <source>
        <dbReference type="SAM" id="Phobius"/>
    </source>
</evidence>
<feature type="transmembrane region" description="Helical" evidence="1">
    <location>
        <begin position="6"/>
        <end position="27"/>
    </location>
</feature>
<dbReference type="STRING" id="1801997.A3J64_03045"/>
<protein>
    <submittedName>
        <fullName evidence="2">Uncharacterized protein</fullName>
    </submittedName>
</protein>
<organism evidence="2 3">
    <name type="scientific">Candidatus Portnoybacteria bacterium RIFCSPHIGHO2_12_FULL_38_9</name>
    <dbReference type="NCBI Taxonomy" id="1801997"/>
    <lineage>
        <taxon>Bacteria</taxon>
        <taxon>Candidatus Portnoyibacteriota</taxon>
    </lineage>
</organism>
<dbReference type="EMBL" id="MHNB01000028">
    <property type="protein sequence ID" value="OGZ36299.1"/>
    <property type="molecule type" value="Genomic_DNA"/>
</dbReference>
<evidence type="ECO:0000313" key="3">
    <source>
        <dbReference type="Proteomes" id="UP000177061"/>
    </source>
</evidence>
<reference evidence="2 3" key="1">
    <citation type="journal article" date="2016" name="Nat. Commun.">
        <title>Thousands of microbial genomes shed light on interconnected biogeochemical processes in an aquifer system.</title>
        <authorList>
            <person name="Anantharaman K."/>
            <person name="Brown C.T."/>
            <person name="Hug L.A."/>
            <person name="Sharon I."/>
            <person name="Castelle C.J."/>
            <person name="Probst A.J."/>
            <person name="Thomas B.C."/>
            <person name="Singh A."/>
            <person name="Wilkins M.J."/>
            <person name="Karaoz U."/>
            <person name="Brodie E.L."/>
            <person name="Williams K.H."/>
            <person name="Hubbard S.S."/>
            <person name="Banfield J.F."/>
        </authorList>
    </citation>
    <scope>NUCLEOTIDE SEQUENCE [LARGE SCALE GENOMIC DNA]</scope>
</reference>
<name>A0A1G2FE15_9BACT</name>
<evidence type="ECO:0000313" key="2">
    <source>
        <dbReference type="EMBL" id="OGZ36299.1"/>
    </source>
</evidence>
<keyword evidence="1" id="KW-0472">Membrane</keyword>
<accession>A0A1G2FE15</accession>
<dbReference type="AlphaFoldDB" id="A0A1G2FE15"/>
<sequence length="173" mass="19384">MDKKVFTISLVIIFILGLGIGYFFGVFKTAPVSEKEPKSETFEPQKIKSVYGEIVELGDNNFKVKIAPLPIPDFQEKFPERIVKIIAGTKIIKQVSKSQEELRKEIDALAEKGIRNQPVPSSTEKEVIFNELKAGDNVFIEAAEEIRDKEEFEAEKVVVLFISQPSGQAPVSQ</sequence>